<evidence type="ECO:0000259" key="3">
    <source>
        <dbReference type="Pfam" id="PF20155"/>
    </source>
</evidence>
<evidence type="ECO:0000313" key="4">
    <source>
        <dbReference type="EMBL" id="MBB5700014.1"/>
    </source>
</evidence>
<evidence type="ECO:0000313" key="5">
    <source>
        <dbReference type="Proteomes" id="UP000557739"/>
    </source>
</evidence>
<feature type="compositionally biased region" description="Polar residues" evidence="1">
    <location>
        <begin position="922"/>
        <end position="932"/>
    </location>
</feature>
<dbReference type="Proteomes" id="UP000557739">
    <property type="component" value="Unassembled WGS sequence"/>
</dbReference>
<proteinExistence type="predicted"/>
<protein>
    <submittedName>
        <fullName evidence="4">Tape measure domain-containing protein</fullName>
    </submittedName>
</protein>
<dbReference type="NCBIfam" id="TIGR02675">
    <property type="entry name" value="tape_meas_nterm"/>
    <property type="match status" value="1"/>
</dbReference>
<sequence>MASTQRSNIEVFFRVLGSDRVRRELRDLGNAAGSATGRLANAGRGIGDAIGDAGRQARELARTLSLVGAVGLGALAKGIKDTTDSSAELTSIVLALRAINGEIGNAKGQPLFRGSADGKLSDVNAGSARQTADDLAFVQKVADDAGTSIKNLAQQYIGLQASAGKVGVPLEQVRELFTGLGNAAVVLGIDDEKLGRAFTALNQIAGKSAVTSEDLKGQLAEAVDGAIPLAAEAYGISVEAFLKAVGDAQIDSKEFIDRFGRALNQQYADAALEASNTTRVALGRLSNAFFLAKVSIGNGELDEAFRRIVNAATLLLRTLNANGAFTRFGANLAAAIRPLADRFEQAVDGGYDFERVLNAIARAAKFLVDIFIGVVRAAVRLTDAVGNMRAVFAGYGVQLPKISDVLVGIFDRVLMVTNAIRTRNFTGNGFLDFFVSMYALIEACVFAIGRLIAPKVGPGVRTLEQSFAAIAHWLNQAAAAITTLASGQVSSVLDETGEGILVNLVQAIDRVRQLIASIKQAYALLSGKGAPKGADIDTQKMFAKRDALGDLVSGRENRARINEKGETLYDPEQFAPLFAVRDMLTKLVNFLWDNRGAIGALFDGIVDGFAVVRGTIELLGSIIDWIGDKLAALADRLGPVGKAVVAVGRDLASYFDFSSFAELLAYTIGFLLVMDRALGVVQTIWKVFAAIGGLVKSMAAFLFLSVPQFLVIAAIIGLITFLVLTLVENWELMGDEIGNIGKLLKAGIQNALASFLRSIASLLAKIPGVGGWLEEKANAAASNYDMYADDNRVQAVRDSMAATEARKKRNGGKDPFENGPRGAFDWFKDSGFAGTFSSFGAKQDETNKTLEQIAAQGAPKDDGRRFDADLRRAALEAGGGADANGQFKRPVVIMLSEGGQVELRGRADDPTLDNLAARTAKNRTGPSPAWSQ</sequence>
<dbReference type="InterPro" id="IPR013491">
    <property type="entry name" value="Tape_meas_N"/>
</dbReference>
<organism evidence="4 5">
    <name type="scientific">Sphingomonas yantingensis</name>
    <dbReference type="NCBI Taxonomy" id="1241761"/>
    <lineage>
        <taxon>Bacteria</taxon>
        <taxon>Pseudomonadati</taxon>
        <taxon>Pseudomonadota</taxon>
        <taxon>Alphaproteobacteria</taxon>
        <taxon>Sphingomonadales</taxon>
        <taxon>Sphingomonadaceae</taxon>
        <taxon>Sphingomonas</taxon>
    </lineage>
</organism>
<dbReference type="AlphaFoldDB" id="A0A7W9ASZ2"/>
<comment type="caution">
    <text evidence="4">The sequence shown here is derived from an EMBL/GenBank/DDBJ whole genome shotgun (WGS) entry which is preliminary data.</text>
</comment>
<feature type="transmembrane region" description="Helical" evidence="2">
    <location>
        <begin position="651"/>
        <end position="672"/>
    </location>
</feature>
<feature type="transmembrane region" description="Helical" evidence="2">
    <location>
        <begin position="709"/>
        <end position="727"/>
    </location>
</feature>
<dbReference type="EMBL" id="JACIJJ010000007">
    <property type="protein sequence ID" value="MBB5700014.1"/>
    <property type="molecule type" value="Genomic_DNA"/>
</dbReference>
<evidence type="ECO:0000256" key="2">
    <source>
        <dbReference type="SAM" id="Phobius"/>
    </source>
</evidence>
<gene>
    <name evidence="4" type="ORF">FHR19_003394</name>
</gene>
<evidence type="ECO:0000256" key="1">
    <source>
        <dbReference type="SAM" id="MobiDB-lite"/>
    </source>
</evidence>
<dbReference type="RefSeq" id="WP_184030905.1">
    <property type="nucleotide sequence ID" value="NZ_JACIJJ010000007.1"/>
</dbReference>
<name>A0A7W9ASZ2_9SPHN</name>
<dbReference type="Pfam" id="PF20155">
    <property type="entry name" value="TMP_3"/>
    <property type="match status" value="1"/>
</dbReference>
<feature type="domain" description="Tape measure protein N-terminal" evidence="3">
    <location>
        <begin position="125"/>
        <end position="292"/>
    </location>
</feature>
<keyword evidence="2" id="KW-0472">Membrane</keyword>
<keyword evidence="2" id="KW-1133">Transmembrane helix</keyword>
<keyword evidence="2" id="KW-0812">Transmembrane</keyword>
<reference evidence="4 5" key="1">
    <citation type="submission" date="2020-08" db="EMBL/GenBank/DDBJ databases">
        <title>Genomic Encyclopedia of Type Strains, Phase IV (KMG-IV): sequencing the most valuable type-strain genomes for metagenomic binning, comparative biology and taxonomic classification.</title>
        <authorList>
            <person name="Goeker M."/>
        </authorList>
    </citation>
    <scope>NUCLEOTIDE SEQUENCE [LARGE SCALE GENOMIC DNA]</scope>
    <source>
        <strain evidence="4 5">DSM 27244</strain>
    </source>
</reference>
<feature type="region of interest" description="Disordered" evidence="1">
    <location>
        <begin position="899"/>
        <end position="932"/>
    </location>
</feature>
<keyword evidence="5" id="KW-1185">Reference proteome</keyword>
<accession>A0A7W9ASZ2</accession>